<feature type="region of interest" description="Disordered" evidence="1">
    <location>
        <begin position="206"/>
        <end position="225"/>
    </location>
</feature>
<feature type="region of interest" description="Disordered" evidence="1">
    <location>
        <begin position="138"/>
        <end position="174"/>
    </location>
</feature>
<sequence length="360" mass="39683">MAEVFDDGEFWLPPRFLADDDLFMENCKINNSPDSLFPYELPSNLTSPVQSLVGSTETDSDEEDYLAGLTRQMARYTLEDDFGGNHPAFPSKHSKDWVFSSSPESTLCAFSSNCQSRVSSPPGTSTLLRSVAGEAARAQMNEESYGGLRNKGLLGPPAKKPSPNLPPPSPPSYLHQSLSTLTTQFEQVEQSQLMKQHNAQVWRGKKQHHQQRVVHQNSVRGSNVPNRPSDLLPSAWPPLLQQPQNGPGIRAVFLGNPAGKGECAGTGVFLPRRTGTTEPRKKQAGPTVLLPARVVQALNLNLDEINAQPHLLFRFNVSAATHSGAGSRHRSVGNDFGKQNKFRQQQGISHEIRLPQEWTY</sequence>
<evidence type="ECO:0000313" key="2">
    <source>
        <dbReference type="EMBL" id="KAK8542009.1"/>
    </source>
</evidence>
<accession>A0ABR2DKQ9</accession>
<evidence type="ECO:0000256" key="1">
    <source>
        <dbReference type="SAM" id="MobiDB-lite"/>
    </source>
</evidence>
<proteinExistence type="predicted"/>
<dbReference type="PANTHER" id="PTHR33356:SF5">
    <property type="entry name" value="TIP41-LIKE PROTEIN"/>
    <property type="match status" value="1"/>
</dbReference>
<keyword evidence="3" id="KW-1185">Reference proteome</keyword>
<name>A0ABR2DKQ9_9ROSI</name>
<organism evidence="2 3">
    <name type="scientific">Hibiscus sabdariffa</name>
    <name type="common">roselle</name>
    <dbReference type="NCBI Taxonomy" id="183260"/>
    <lineage>
        <taxon>Eukaryota</taxon>
        <taxon>Viridiplantae</taxon>
        <taxon>Streptophyta</taxon>
        <taxon>Embryophyta</taxon>
        <taxon>Tracheophyta</taxon>
        <taxon>Spermatophyta</taxon>
        <taxon>Magnoliopsida</taxon>
        <taxon>eudicotyledons</taxon>
        <taxon>Gunneridae</taxon>
        <taxon>Pentapetalae</taxon>
        <taxon>rosids</taxon>
        <taxon>malvids</taxon>
        <taxon>Malvales</taxon>
        <taxon>Malvaceae</taxon>
        <taxon>Malvoideae</taxon>
        <taxon>Hibiscus</taxon>
    </lineage>
</organism>
<dbReference type="PANTHER" id="PTHR33356">
    <property type="entry name" value="TIP41-LIKE PROTEIN"/>
    <property type="match status" value="1"/>
</dbReference>
<reference evidence="2 3" key="1">
    <citation type="journal article" date="2024" name="G3 (Bethesda)">
        <title>Genome assembly of Hibiscus sabdariffa L. provides insights into metabolisms of medicinal natural products.</title>
        <authorList>
            <person name="Kim T."/>
        </authorList>
    </citation>
    <scope>NUCLEOTIDE SEQUENCE [LARGE SCALE GENOMIC DNA]</scope>
    <source>
        <strain evidence="2">TK-2024</strain>
        <tissue evidence="2">Old leaves</tissue>
    </source>
</reference>
<dbReference type="EMBL" id="JBBPBM010000024">
    <property type="protein sequence ID" value="KAK8542009.1"/>
    <property type="molecule type" value="Genomic_DNA"/>
</dbReference>
<gene>
    <name evidence="2" type="ORF">V6N12_014620</name>
</gene>
<evidence type="ECO:0000313" key="3">
    <source>
        <dbReference type="Proteomes" id="UP001472677"/>
    </source>
</evidence>
<feature type="compositionally biased region" description="Pro residues" evidence="1">
    <location>
        <begin position="158"/>
        <end position="171"/>
    </location>
</feature>
<dbReference type="Proteomes" id="UP001472677">
    <property type="component" value="Unassembled WGS sequence"/>
</dbReference>
<comment type="caution">
    <text evidence="2">The sequence shown here is derived from an EMBL/GenBank/DDBJ whole genome shotgun (WGS) entry which is preliminary data.</text>
</comment>
<protein>
    <submittedName>
        <fullName evidence="2">Uncharacterized protein</fullName>
    </submittedName>
</protein>